<accession>W5THD3</accession>
<dbReference type="KEGG" id="nno:NONO_c35910"/>
<dbReference type="Pfam" id="PF26059">
    <property type="entry name" value="DUF8020"/>
    <property type="match status" value="1"/>
</dbReference>
<evidence type="ECO:0000259" key="2">
    <source>
        <dbReference type="Pfam" id="PF26059"/>
    </source>
</evidence>
<dbReference type="RefSeq" id="WP_025349818.1">
    <property type="nucleotide sequence ID" value="NZ_CP006850.1"/>
</dbReference>
<reference evidence="3 4" key="1">
    <citation type="journal article" date="2014" name="Appl. Environ. Microbiol.">
        <title>Insights into the Microbial Degradation of Rubber and Gutta-Percha by Analysis of the Complete Genome of Nocardia nova SH22a.</title>
        <authorList>
            <person name="Luo Q."/>
            <person name="Hiessl S."/>
            <person name="Poehlein A."/>
            <person name="Daniel R."/>
            <person name="Steinbuchel A."/>
        </authorList>
    </citation>
    <scope>NUCLEOTIDE SEQUENCE [LARGE SCALE GENOMIC DNA]</scope>
    <source>
        <strain evidence="3">SH22a</strain>
    </source>
</reference>
<name>W5THD3_9NOCA</name>
<keyword evidence="1" id="KW-0732">Signal</keyword>
<evidence type="ECO:0000313" key="4">
    <source>
        <dbReference type="Proteomes" id="UP000019150"/>
    </source>
</evidence>
<feature type="chain" id="PRO_5004873231" description="DUF8020 domain-containing protein" evidence="1">
    <location>
        <begin position="27"/>
        <end position="246"/>
    </location>
</feature>
<feature type="domain" description="DUF8020" evidence="2">
    <location>
        <begin position="46"/>
        <end position="113"/>
    </location>
</feature>
<keyword evidence="4" id="KW-1185">Reference proteome</keyword>
<sequence>MKMRVAVGAALIATAAMGVATGTAGAVPAPEAPPGGIATQIIPGVVNYTASNDGNSAVITTDAGSLTVRDGQFQIRAANGEIVGGTPLEVNVDDIVVPIRAVIDGNKATLTPIAEAAFYRPAVSAPKEIAAQTPQEREAAAWSKFTTRVALGSALGALVGTVGSAAVGCVAGGVLGGAVTMPVAMLLGGGPLGGCIAGAVTLAPVGTIGGALLVGVPVAIAGAIEYFSTITAPLPAPAPDAPGGAK</sequence>
<evidence type="ECO:0000256" key="1">
    <source>
        <dbReference type="SAM" id="SignalP"/>
    </source>
</evidence>
<dbReference type="EMBL" id="CP006850">
    <property type="protein sequence ID" value="AHH18378.1"/>
    <property type="molecule type" value="Genomic_DNA"/>
</dbReference>
<dbReference type="OrthoDB" id="4559752at2"/>
<dbReference type="PATRIC" id="fig|1415166.3.peg.3684"/>
<dbReference type="AlphaFoldDB" id="W5THD3"/>
<dbReference type="InterPro" id="IPR058333">
    <property type="entry name" value="DUF8020"/>
</dbReference>
<evidence type="ECO:0000313" key="3">
    <source>
        <dbReference type="EMBL" id="AHH18378.1"/>
    </source>
</evidence>
<gene>
    <name evidence="3" type="ORF">NONO_c35910</name>
</gene>
<proteinExistence type="predicted"/>
<organism evidence="3 4">
    <name type="scientific">Nocardia nova SH22a</name>
    <dbReference type="NCBI Taxonomy" id="1415166"/>
    <lineage>
        <taxon>Bacteria</taxon>
        <taxon>Bacillati</taxon>
        <taxon>Actinomycetota</taxon>
        <taxon>Actinomycetes</taxon>
        <taxon>Mycobacteriales</taxon>
        <taxon>Nocardiaceae</taxon>
        <taxon>Nocardia</taxon>
    </lineage>
</organism>
<feature type="signal peptide" evidence="1">
    <location>
        <begin position="1"/>
        <end position="26"/>
    </location>
</feature>
<protein>
    <recommendedName>
        <fullName evidence="2">DUF8020 domain-containing protein</fullName>
    </recommendedName>
</protein>
<dbReference type="Proteomes" id="UP000019150">
    <property type="component" value="Chromosome"/>
</dbReference>
<dbReference type="HOGENOM" id="CLU_089621_0_0_11"/>